<dbReference type="OrthoDB" id="271491at2157"/>
<gene>
    <name evidence="2" type="ORF">SAMN05216388_1002260</name>
</gene>
<evidence type="ECO:0000313" key="2">
    <source>
        <dbReference type="EMBL" id="SEN29744.1"/>
    </source>
</evidence>
<organism evidence="2 3">
    <name type="scientific">Halorientalis persicus</name>
    <dbReference type="NCBI Taxonomy" id="1367881"/>
    <lineage>
        <taxon>Archaea</taxon>
        <taxon>Methanobacteriati</taxon>
        <taxon>Methanobacteriota</taxon>
        <taxon>Stenosarchaea group</taxon>
        <taxon>Halobacteria</taxon>
        <taxon>Halobacteriales</taxon>
        <taxon>Haloarculaceae</taxon>
        <taxon>Halorientalis</taxon>
    </lineage>
</organism>
<keyword evidence="1" id="KW-1133">Transmembrane helix</keyword>
<name>A0A1H8FE26_9EURY</name>
<dbReference type="Proteomes" id="UP000198775">
    <property type="component" value="Unassembled WGS sequence"/>
</dbReference>
<dbReference type="RefSeq" id="WP_139203413.1">
    <property type="nucleotide sequence ID" value="NZ_FOCX01000002.1"/>
</dbReference>
<proteinExistence type="predicted"/>
<protein>
    <submittedName>
        <fullName evidence="2">PGF-CTERM protein</fullName>
    </submittedName>
</protein>
<feature type="transmembrane region" description="Helical" evidence="1">
    <location>
        <begin position="645"/>
        <end position="664"/>
    </location>
</feature>
<keyword evidence="1" id="KW-0472">Membrane</keyword>
<dbReference type="EMBL" id="FOCX01000002">
    <property type="protein sequence ID" value="SEN29744.1"/>
    <property type="molecule type" value="Genomic_DNA"/>
</dbReference>
<evidence type="ECO:0000256" key="1">
    <source>
        <dbReference type="SAM" id="Phobius"/>
    </source>
</evidence>
<evidence type="ECO:0000313" key="3">
    <source>
        <dbReference type="Proteomes" id="UP000198775"/>
    </source>
</evidence>
<sequence length="669" mass="71586">MGRRRVLVFCLLSVIALGVGVAGPATAEAADAPAANVSMGTAQDGGTLQLTKRLHLTPDRPGEIEVTARFDDPDNLVELETELPARATVIETDGFAASDGRYAWDGRTDAPSLTYRLSVNETRDTEGPLAGRGDYTFVDAGPWALVRTPQVGVSWSWRGENVTLDRRTRIDGEGVASEAMAFLGPHAEYTRRAHGQRFRLIVPAAATLAEPRSDIFESVTAASGAMRVGDRDGSVLMIAAPTTAVEWSVQGLQTGGNSFWVLDNKRLDVPDNVWLHEYVHTRQAYDRNDGTRWFTEASATYYAALLSLEQDRIGFRAFSTRLEAGNTRSDPGEILADPATWSGRTPYLKGALVAGELDRQIRLATDGRTLQRVFQRMNAADDSLTAAAVQSIVADVADAEVGRFADRYTTTDAVPSMWTRTEHLRAFEGAAPRIEYALAPAADRYRVDGPYRNGSLDAGQPVELATGERLSLDVIVRNTGDASGEFDTVFAVDDRRRDGRSGSIDPGEQRRLTFAHTFDGPGTYTLTVGTRSVTVTVEGPSPPAVVDLQANASRLTAGDALELTARVRNDAVIPAAGTLTLYRNDTVVSTREVVVQPGGERDVAFVTAPAAGVHRFRLGNATATVTVDAPPTEQAGTATGTAADGAGFGVLVAVLAVIAGGLVARRRSR</sequence>
<dbReference type="InterPro" id="IPR013783">
    <property type="entry name" value="Ig-like_fold"/>
</dbReference>
<keyword evidence="3" id="KW-1185">Reference proteome</keyword>
<dbReference type="Gene3D" id="2.60.40.10">
    <property type="entry name" value="Immunoglobulins"/>
    <property type="match status" value="2"/>
</dbReference>
<keyword evidence="1" id="KW-0812">Transmembrane</keyword>
<reference evidence="3" key="1">
    <citation type="submission" date="2016-10" db="EMBL/GenBank/DDBJ databases">
        <authorList>
            <person name="Varghese N."/>
            <person name="Submissions S."/>
        </authorList>
    </citation>
    <scope>NUCLEOTIDE SEQUENCE [LARGE SCALE GENOMIC DNA]</scope>
    <source>
        <strain evidence="3">IBRC-M 10043</strain>
    </source>
</reference>
<accession>A0A1H8FE26</accession>
<dbReference type="AlphaFoldDB" id="A0A1H8FE26"/>